<accession>A0A5N5HVF9</accession>
<protein>
    <submittedName>
        <fullName evidence="1">Uncharacterized protein</fullName>
    </submittedName>
</protein>
<sequence length="63" mass="6813">MGNARHCETGASSSTSTSGYVALIEKVVELKQQMAVQHNHITTQSAHITTQEAHIAAQEYKMG</sequence>
<evidence type="ECO:0000313" key="1">
    <source>
        <dbReference type="EMBL" id="KAB2630783.1"/>
    </source>
</evidence>
<name>A0A5N5HVF9_9ROSA</name>
<gene>
    <name evidence="1" type="ORF">D8674_008302</name>
</gene>
<reference evidence="2" key="2">
    <citation type="submission" date="2019-10" db="EMBL/GenBank/DDBJ databases">
        <title>A de novo genome assembly of a pear dwarfing rootstock.</title>
        <authorList>
            <person name="Wang F."/>
            <person name="Wang J."/>
            <person name="Li S."/>
            <person name="Zhang Y."/>
            <person name="Fang M."/>
            <person name="Ma L."/>
            <person name="Zhao Y."/>
            <person name="Jiang S."/>
        </authorList>
    </citation>
    <scope>NUCLEOTIDE SEQUENCE [LARGE SCALE GENOMIC DNA]</scope>
</reference>
<dbReference type="AlphaFoldDB" id="A0A5N5HVF9"/>
<organism evidence="1 2">
    <name type="scientific">Pyrus ussuriensis x Pyrus communis</name>
    <dbReference type="NCBI Taxonomy" id="2448454"/>
    <lineage>
        <taxon>Eukaryota</taxon>
        <taxon>Viridiplantae</taxon>
        <taxon>Streptophyta</taxon>
        <taxon>Embryophyta</taxon>
        <taxon>Tracheophyta</taxon>
        <taxon>Spermatophyta</taxon>
        <taxon>Magnoliopsida</taxon>
        <taxon>eudicotyledons</taxon>
        <taxon>Gunneridae</taxon>
        <taxon>Pentapetalae</taxon>
        <taxon>rosids</taxon>
        <taxon>fabids</taxon>
        <taxon>Rosales</taxon>
        <taxon>Rosaceae</taxon>
        <taxon>Amygdaloideae</taxon>
        <taxon>Maleae</taxon>
        <taxon>Pyrus</taxon>
    </lineage>
</organism>
<evidence type="ECO:0000313" key="2">
    <source>
        <dbReference type="Proteomes" id="UP000327157"/>
    </source>
</evidence>
<reference evidence="1 2" key="3">
    <citation type="submission" date="2019-11" db="EMBL/GenBank/DDBJ databases">
        <title>A de novo genome assembly of a pear dwarfing rootstock.</title>
        <authorList>
            <person name="Wang F."/>
            <person name="Wang J."/>
            <person name="Li S."/>
            <person name="Zhang Y."/>
            <person name="Fang M."/>
            <person name="Ma L."/>
            <person name="Zhao Y."/>
            <person name="Jiang S."/>
        </authorList>
    </citation>
    <scope>NUCLEOTIDE SEQUENCE [LARGE SCALE GENOMIC DNA]</scope>
    <source>
        <strain evidence="1">S2</strain>
        <tissue evidence="1">Leaf</tissue>
    </source>
</reference>
<reference evidence="1 2" key="1">
    <citation type="submission" date="2019-09" db="EMBL/GenBank/DDBJ databases">
        <authorList>
            <person name="Ou C."/>
        </authorList>
    </citation>
    <scope>NUCLEOTIDE SEQUENCE [LARGE SCALE GENOMIC DNA]</scope>
    <source>
        <strain evidence="1">S2</strain>
        <tissue evidence="1">Leaf</tissue>
    </source>
</reference>
<proteinExistence type="predicted"/>
<dbReference type="EMBL" id="SMOL01000143">
    <property type="protein sequence ID" value="KAB2630783.1"/>
    <property type="molecule type" value="Genomic_DNA"/>
</dbReference>
<comment type="caution">
    <text evidence="1">The sequence shown here is derived from an EMBL/GenBank/DDBJ whole genome shotgun (WGS) entry which is preliminary data.</text>
</comment>
<dbReference type="Proteomes" id="UP000327157">
    <property type="component" value="Chromosome 12"/>
</dbReference>
<keyword evidence="2" id="KW-1185">Reference proteome</keyword>